<keyword evidence="1" id="KW-0378">Hydrolase</keyword>
<proteinExistence type="predicted"/>
<dbReference type="InterPro" id="IPR029058">
    <property type="entry name" value="AB_hydrolase_fold"/>
</dbReference>
<gene>
    <name evidence="3" type="ORF">AOCH_002460</name>
</gene>
<comment type="caution">
    <text evidence="3">The sequence shown here is derived from an EMBL/GenBank/DDBJ whole genome shotgun (WGS) entry which is preliminary data.</text>
</comment>
<dbReference type="AlphaFoldDB" id="A0A0F8U4E9"/>
<evidence type="ECO:0000313" key="3">
    <source>
        <dbReference type="EMBL" id="KKK14488.1"/>
    </source>
</evidence>
<dbReference type="SUPFAM" id="SSF53474">
    <property type="entry name" value="alpha/beta-Hydrolases"/>
    <property type="match status" value="1"/>
</dbReference>
<dbReference type="PANTHER" id="PTHR48081:SF31">
    <property type="entry name" value="STERYL ACETYL HYDROLASE MUG81-RELATED"/>
    <property type="match status" value="1"/>
</dbReference>
<reference evidence="3 4" key="1">
    <citation type="submission" date="2015-02" db="EMBL/GenBank/DDBJ databases">
        <title>Draft Genome Sequences of Two Closely-Related Aflatoxigenic Aspergillus Species Obtained from the Cote d'Ivoire.</title>
        <authorList>
            <person name="Moore G.G."/>
            <person name="Beltz S.B."/>
            <person name="Mack B.M."/>
        </authorList>
    </citation>
    <scope>NUCLEOTIDE SEQUENCE [LARGE SCALE GENOMIC DNA]</scope>
    <source>
        <strain evidence="3 4">SRRC1432</strain>
    </source>
</reference>
<name>A0A0F8U4E9_9EURO</name>
<dbReference type="VEuPathDB" id="FungiDB:P175DRAFT_0502215"/>
<dbReference type="OrthoDB" id="2152029at2759"/>
<dbReference type="InterPro" id="IPR013094">
    <property type="entry name" value="AB_hydrolase_3"/>
</dbReference>
<dbReference type="InterPro" id="IPR050300">
    <property type="entry name" value="GDXG_lipolytic_enzyme"/>
</dbReference>
<keyword evidence="4" id="KW-1185">Reference proteome</keyword>
<accession>A0A0F8U4E9</accession>
<dbReference type="EMBL" id="JYKN01002989">
    <property type="protein sequence ID" value="KKK14488.1"/>
    <property type="molecule type" value="Genomic_DNA"/>
</dbReference>
<dbReference type="PANTHER" id="PTHR48081">
    <property type="entry name" value="AB HYDROLASE SUPERFAMILY PROTEIN C4A8.06C"/>
    <property type="match status" value="1"/>
</dbReference>
<dbReference type="Proteomes" id="UP000034947">
    <property type="component" value="Unassembled WGS sequence"/>
</dbReference>
<dbReference type="Gene3D" id="3.40.50.1820">
    <property type="entry name" value="alpha/beta hydrolase"/>
    <property type="match status" value="1"/>
</dbReference>
<organism evidence="3 4">
    <name type="scientific">Aspergillus ochraceoroseus</name>
    <dbReference type="NCBI Taxonomy" id="138278"/>
    <lineage>
        <taxon>Eukaryota</taxon>
        <taxon>Fungi</taxon>
        <taxon>Dikarya</taxon>
        <taxon>Ascomycota</taxon>
        <taxon>Pezizomycotina</taxon>
        <taxon>Eurotiomycetes</taxon>
        <taxon>Eurotiomycetidae</taxon>
        <taxon>Eurotiales</taxon>
        <taxon>Aspergillaceae</taxon>
        <taxon>Aspergillus</taxon>
        <taxon>Aspergillus subgen. Nidulantes</taxon>
    </lineage>
</organism>
<dbReference type="Pfam" id="PF07859">
    <property type="entry name" value="Abhydrolase_3"/>
    <property type="match status" value="1"/>
</dbReference>
<protein>
    <recommendedName>
        <fullName evidence="2">Alpha/beta hydrolase fold-3 domain-containing protein</fullName>
    </recommendedName>
</protein>
<evidence type="ECO:0000259" key="2">
    <source>
        <dbReference type="Pfam" id="PF07859"/>
    </source>
</evidence>
<evidence type="ECO:0000256" key="1">
    <source>
        <dbReference type="ARBA" id="ARBA00022801"/>
    </source>
</evidence>
<dbReference type="GO" id="GO:0016787">
    <property type="term" value="F:hydrolase activity"/>
    <property type="evidence" value="ECO:0007669"/>
    <property type="project" value="UniProtKB-KW"/>
</dbReference>
<evidence type="ECO:0000313" key="4">
    <source>
        <dbReference type="Proteomes" id="UP000034947"/>
    </source>
</evidence>
<sequence length="364" mass="40379">MTKNAMGSASQNAGSADLSVWEKLDLVCKIVLILVTIPFRLVAGLFRGSRGAKSYRVHVGHGLVRTLTGRLTARQTQYMGPPTNKGYEAWAKENRFPPDTVELKHGGLGHWLGNKKAKKVLIYYHGGGFQLSANPFYFKFLSDLIQDLGKQGKDLSVFLLTYTLTPHATYPTQLRQSVEALRYILSTSQYSPSDIYLGGDSAGGNICLGVLSHLSHPHPEIEAVQLNRQLGGMFMLSPWVSFSADWPSVREHEYKDVVDKKSGLKWADDFLGGRKGDNYCEAVLAPPEWWANAKVRDVLVIAGSEELLLSSIEVFVKKFKGQVPNTQYVLVPDEGHVSVILDSMIGVEQTRQEKALKSWLSDVI</sequence>
<feature type="domain" description="Alpha/beta hydrolase fold-3" evidence="2">
    <location>
        <begin position="121"/>
        <end position="337"/>
    </location>
</feature>